<sequence length="378" mass="40372">MNPAAPPRTIAFVLFSYAPGEPAGYERAVGALAEVCRQLDITPLIITSGPGEPGDADHPDMVRLRSLTLPRPILKPAILAALENPEPVRAELHQLLTDHRADVVVWVDALYGLGYLDAAPAGVPTILQVHKVRGDDYFDRAIAAATAVCPISPFMESEAREQGYDTSAWTIVPNALFAPARPAEKKERERLRTQGPIRIVSRAEPYKGLAELLQALPSDWTRPVELVLAAAGFEYWPGMQDEVFAAVRAAAGLRPDVVTVLDALPWQEVQPFFAGAAATIIASYEPETFCNAAAEAMSTGAPVVGIGIGNLPHLVGDGGLMVSADQGVKGIWPALAELLEDPDRYHAASRNAVLRTAFHSPAEVVRQLAAAAGIALRP</sequence>
<dbReference type="Pfam" id="PF13692">
    <property type="entry name" value="Glyco_trans_1_4"/>
    <property type="match status" value="1"/>
</dbReference>
<evidence type="ECO:0000313" key="4">
    <source>
        <dbReference type="EMBL" id="GAA3711035.1"/>
    </source>
</evidence>
<dbReference type="EMBL" id="BAABEP010000002">
    <property type="protein sequence ID" value="GAA3711035.1"/>
    <property type="molecule type" value="Genomic_DNA"/>
</dbReference>
<dbReference type="PANTHER" id="PTHR45947">
    <property type="entry name" value="SULFOQUINOVOSYL TRANSFERASE SQD2"/>
    <property type="match status" value="1"/>
</dbReference>
<dbReference type="CDD" id="cd03801">
    <property type="entry name" value="GT4_PimA-like"/>
    <property type="match status" value="1"/>
</dbReference>
<reference evidence="5" key="1">
    <citation type="journal article" date="2019" name="Int. J. Syst. Evol. Microbiol.">
        <title>The Global Catalogue of Microorganisms (GCM) 10K type strain sequencing project: providing services to taxonomists for standard genome sequencing and annotation.</title>
        <authorList>
            <consortium name="The Broad Institute Genomics Platform"/>
            <consortium name="The Broad Institute Genome Sequencing Center for Infectious Disease"/>
            <person name="Wu L."/>
            <person name="Ma J."/>
        </authorList>
    </citation>
    <scope>NUCLEOTIDE SEQUENCE [LARGE SCALE GENOMIC DNA]</scope>
    <source>
        <strain evidence="5">JCM 30846</strain>
    </source>
</reference>
<evidence type="ECO:0000256" key="2">
    <source>
        <dbReference type="ARBA" id="ARBA00022679"/>
    </source>
</evidence>
<evidence type="ECO:0000313" key="5">
    <source>
        <dbReference type="Proteomes" id="UP001499884"/>
    </source>
</evidence>
<keyword evidence="1" id="KW-0328">Glycosyltransferase</keyword>
<evidence type="ECO:0000256" key="1">
    <source>
        <dbReference type="ARBA" id="ARBA00022676"/>
    </source>
</evidence>
<dbReference type="SUPFAM" id="SSF53756">
    <property type="entry name" value="UDP-Glycosyltransferase/glycogen phosphorylase"/>
    <property type="match status" value="1"/>
</dbReference>
<dbReference type="PANTHER" id="PTHR45947:SF3">
    <property type="entry name" value="SULFOQUINOVOSYL TRANSFERASE SQD2"/>
    <property type="match status" value="1"/>
</dbReference>
<accession>A0ABP7DZ53</accession>
<keyword evidence="2" id="KW-0808">Transferase</keyword>
<protein>
    <recommendedName>
        <fullName evidence="3">Glycosyltransferase subfamily 4-like N-terminal domain-containing protein</fullName>
    </recommendedName>
</protein>
<dbReference type="Pfam" id="PF13579">
    <property type="entry name" value="Glyco_trans_4_4"/>
    <property type="match status" value="1"/>
</dbReference>
<organism evidence="4 5">
    <name type="scientific">Streptomyces tremellae</name>
    <dbReference type="NCBI Taxonomy" id="1124239"/>
    <lineage>
        <taxon>Bacteria</taxon>
        <taxon>Bacillati</taxon>
        <taxon>Actinomycetota</taxon>
        <taxon>Actinomycetes</taxon>
        <taxon>Kitasatosporales</taxon>
        <taxon>Streptomycetaceae</taxon>
        <taxon>Streptomyces</taxon>
    </lineage>
</organism>
<name>A0ABP7DZ53_9ACTN</name>
<comment type="caution">
    <text evidence="4">The sequence shown here is derived from an EMBL/GenBank/DDBJ whole genome shotgun (WGS) entry which is preliminary data.</text>
</comment>
<dbReference type="InterPro" id="IPR050194">
    <property type="entry name" value="Glycosyltransferase_grp1"/>
</dbReference>
<dbReference type="Proteomes" id="UP001499884">
    <property type="component" value="Unassembled WGS sequence"/>
</dbReference>
<feature type="domain" description="Glycosyltransferase subfamily 4-like N-terminal" evidence="3">
    <location>
        <begin position="24"/>
        <end position="174"/>
    </location>
</feature>
<dbReference type="RefSeq" id="WP_345640679.1">
    <property type="nucleotide sequence ID" value="NZ_BAABEP010000002.1"/>
</dbReference>
<keyword evidence="5" id="KW-1185">Reference proteome</keyword>
<proteinExistence type="predicted"/>
<dbReference type="InterPro" id="IPR028098">
    <property type="entry name" value="Glyco_trans_4-like_N"/>
</dbReference>
<evidence type="ECO:0000259" key="3">
    <source>
        <dbReference type="Pfam" id="PF13579"/>
    </source>
</evidence>
<dbReference type="Gene3D" id="3.40.50.2000">
    <property type="entry name" value="Glycogen Phosphorylase B"/>
    <property type="match status" value="2"/>
</dbReference>
<gene>
    <name evidence="4" type="ORF">GCM10023082_06110</name>
</gene>